<feature type="transmembrane region" description="Helical" evidence="1">
    <location>
        <begin position="272"/>
        <end position="289"/>
    </location>
</feature>
<keyword evidence="1" id="KW-0812">Transmembrane</keyword>
<evidence type="ECO:0000313" key="4">
    <source>
        <dbReference type="Proteomes" id="UP001292094"/>
    </source>
</evidence>
<keyword evidence="1" id="KW-0472">Membrane</keyword>
<sequence length="290" mass="33045">MWSNWTLSLLFVLYTLTLETTHTAALRITRIQVPEILKVGDSSWLECDFDEVVGGGKVYALKWYLGLHEFYRWMPAESPTVKAFPPRDQLLVVDEAASHRGRVRIKNVRLGATGVFRCEVSEEAPAFHTEAAVANLTVFDPPDTKPRITGLRTAYQLGEEVEINCSSPRSHPPATLTFFINNEEASASWLTHYPPLEYEDTVLETSTLGLQFVLKQSHLGQGSVEVKCIASIKEIHYRDISIEYVHINFPIEASVMEGHTSRCIAQTTPTRWMMMMMIMWIMLMVVVMYW</sequence>
<dbReference type="InterPro" id="IPR013783">
    <property type="entry name" value="Ig-like_fold"/>
</dbReference>
<proteinExistence type="predicted"/>
<dbReference type="InterPro" id="IPR036179">
    <property type="entry name" value="Ig-like_dom_sf"/>
</dbReference>
<comment type="caution">
    <text evidence="3">The sequence shown here is derived from an EMBL/GenBank/DDBJ whole genome shotgun (WGS) entry which is preliminary data.</text>
</comment>
<evidence type="ECO:0000313" key="3">
    <source>
        <dbReference type="EMBL" id="KAK4317022.1"/>
    </source>
</evidence>
<organism evidence="3 4">
    <name type="scientific">Petrolisthes manimaculis</name>
    <dbReference type="NCBI Taxonomy" id="1843537"/>
    <lineage>
        <taxon>Eukaryota</taxon>
        <taxon>Metazoa</taxon>
        <taxon>Ecdysozoa</taxon>
        <taxon>Arthropoda</taxon>
        <taxon>Crustacea</taxon>
        <taxon>Multicrustacea</taxon>
        <taxon>Malacostraca</taxon>
        <taxon>Eumalacostraca</taxon>
        <taxon>Eucarida</taxon>
        <taxon>Decapoda</taxon>
        <taxon>Pleocyemata</taxon>
        <taxon>Anomura</taxon>
        <taxon>Galatheoidea</taxon>
        <taxon>Porcellanidae</taxon>
        <taxon>Petrolisthes</taxon>
    </lineage>
</organism>
<dbReference type="EMBL" id="JAWZYT010000958">
    <property type="protein sequence ID" value="KAK4317022.1"/>
    <property type="molecule type" value="Genomic_DNA"/>
</dbReference>
<keyword evidence="2" id="KW-0732">Signal</keyword>
<evidence type="ECO:0008006" key="5">
    <source>
        <dbReference type="Google" id="ProtNLM"/>
    </source>
</evidence>
<feature type="signal peptide" evidence="2">
    <location>
        <begin position="1"/>
        <end position="25"/>
    </location>
</feature>
<dbReference type="Gene3D" id="2.60.40.10">
    <property type="entry name" value="Immunoglobulins"/>
    <property type="match status" value="2"/>
</dbReference>
<protein>
    <recommendedName>
        <fullName evidence="5">Ig-like domain-containing protein</fullName>
    </recommendedName>
</protein>
<keyword evidence="4" id="KW-1185">Reference proteome</keyword>
<gene>
    <name evidence="3" type="ORF">Pmani_011834</name>
</gene>
<dbReference type="PANTHER" id="PTHR21261">
    <property type="entry name" value="BEAT PROTEIN"/>
    <property type="match status" value="1"/>
</dbReference>
<evidence type="ECO:0000256" key="2">
    <source>
        <dbReference type="SAM" id="SignalP"/>
    </source>
</evidence>
<feature type="chain" id="PRO_5042162318" description="Ig-like domain-containing protein" evidence="2">
    <location>
        <begin position="26"/>
        <end position="290"/>
    </location>
</feature>
<dbReference type="SUPFAM" id="SSF48726">
    <property type="entry name" value="Immunoglobulin"/>
    <property type="match status" value="2"/>
</dbReference>
<reference evidence="3" key="1">
    <citation type="submission" date="2023-11" db="EMBL/GenBank/DDBJ databases">
        <title>Genome assemblies of two species of porcelain crab, Petrolisthes cinctipes and Petrolisthes manimaculis (Anomura: Porcellanidae).</title>
        <authorList>
            <person name="Angst P."/>
        </authorList>
    </citation>
    <scope>NUCLEOTIDE SEQUENCE</scope>
    <source>
        <strain evidence="3">PB745_02</strain>
        <tissue evidence="3">Gill</tissue>
    </source>
</reference>
<name>A0AAE1Q218_9EUCA</name>
<dbReference type="AlphaFoldDB" id="A0AAE1Q218"/>
<evidence type="ECO:0000256" key="1">
    <source>
        <dbReference type="SAM" id="Phobius"/>
    </source>
</evidence>
<keyword evidence="1" id="KW-1133">Transmembrane helix</keyword>
<dbReference type="Proteomes" id="UP001292094">
    <property type="component" value="Unassembled WGS sequence"/>
</dbReference>
<accession>A0AAE1Q218</accession>
<dbReference type="PANTHER" id="PTHR21261:SF15">
    <property type="entry name" value="BEATEN PATH IIIA, ISOFORM D-RELATED"/>
    <property type="match status" value="1"/>
</dbReference>